<dbReference type="EMBL" id="WOCD01000005">
    <property type="protein sequence ID" value="MUH73626.1"/>
    <property type="molecule type" value="Genomic_DNA"/>
</dbReference>
<sequence>MRGLFDIVNDAYTEVYKLTHLGFSQFDMDAKQFNREMDKDLFEGSPNFFTDEKSNLNDRR</sequence>
<proteinExistence type="predicted"/>
<dbReference type="RefSeq" id="WP_155697024.1">
    <property type="nucleotide sequence ID" value="NZ_WOCD01000005.1"/>
</dbReference>
<dbReference type="AlphaFoldDB" id="A0A6N8FAV3"/>
<gene>
    <name evidence="1" type="ORF">GNP35_14705</name>
</gene>
<keyword evidence="2" id="KW-1185">Reference proteome</keyword>
<reference evidence="1 2" key="1">
    <citation type="submission" date="2019-11" db="EMBL/GenBank/DDBJ databases">
        <title>P. haliotis isolates from Z. marina roots.</title>
        <authorList>
            <person name="Cohen M."/>
            <person name="Jospin G."/>
            <person name="Eisen J.A."/>
            <person name="Coil D.A."/>
        </authorList>
    </citation>
    <scope>NUCLEOTIDE SEQUENCE [LARGE SCALE GENOMIC DNA]</scope>
    <source>
        <strain evidence="1 2">UCD-MCMsp1aY</strain>
    </source>
</reference>
<organism evidence="1 2">
    <name type="scientific">Psychrosphaera haliotis</name>
    <dbReference type="NCBI Taxonomy" id="555083"/>
    <lineage>
        <taxon>Bacteria</taxon>
        <taxon>Pseudomonadati</taxon>
        <taxon>Pseudomonadota</taxon>
        <taxon>Gammaproteobacteria</taxon>
        <taxon>Alteromonadales</taxon>
        <taxon>Pseudoalteromonadaceae</taxon>
        <taxon>Psychrosphaera</taxon>
    </lineage>
</organism>
<dbReference type="Proteomes" id="UP000439994">
    <property type="component" value="Unassembled WGS sequence"/>
</dbReference>
<accession>A0A6N8FAV3</accession>
<protein>
    <submittedName>
        <fullName evidence="1">Uncharacterized protein</fullName>
    </submittedName>
</protein>
<evidence type="ECO:0000313" key="2">
    <source>
        <dbReference type="Proteomes" id="UP000439994"/>
    </source>
</evidence>
<name>A0A6N8FAV3_9GAMM</name>
<comment type="caution">
    <text evidence="1">The sequence shown here is derived from an EMBL/GenBank/DDBJ whole genome shotgun (WGS) entry which is preliminary data.</text>
</comment>
<evidence type="ECO:0000313" key="1">
    <source>
        <dbReference type="EMBL" id="MUH73626.1"/>
    </source>
</evidence>